<dbReference type="AlphaFoldDB" id="A0A255I5V5"/>
<feature type="region of interest" description="Disordered" evidence="1">
    <location>
        <begin position="28"/>
        <end position="47"/>
    </location>
</feature>
<organism evidence="3 4">
    <name type="scientific">Romboutsia weinsteinii</name>
    <dbReference type="NCBI Taxonomy" id="2020949"/>
    <lineage>
        <taxon>Bacteria</taxon>
        <taxon>Bacillati</taxon>
        <taxon>Bacillota</taxon>
        <taxon>Clostridia</taxon>
        <taxon>Peptostreptococcales</taxon>
        <taxon>Peptostreptococcaceae</taxon>
        <taxon>Romboutsia</taxon>
    </lineage>
</organism>
<gene>
    <name evidence="3" type="ORF">CHL78_013995</name>
</gene>
<dbReference type="Proteomes" id="UP000215694">
    <property type="component" value="Unassembled WGS sequence"/>
</dbReference>
<evidence type="ECO:0000256" key="2">
    <source>
        <dbReference type="SAM" id="SignalP"/>
    </source>
</evidence>
<name>A0A255I5V5_9FIRM</name>
<evidence type="ECO:0000256" key="1">
    <source>
        <dbReference type="SAM" id="MobiDB-lite"/>
    </source>
</evidence>
<reference evidence="3 4" key="1">
    <citation type="journal article" date="2017" name="Genome Announc.">
        <title>Draft Genome Sequence of Romboutsia weinsteinii sp. nov. Strain CCRI-19649(T) Isolated from Surface Water.</title>
        <authorList>
            <person name="Maheux A.F."/>
            <person name="Boudreau D.K."/>
            <person name="Berube E."/>
            <person name="Boissinot M."/>
            <person name="Cantin P."/>
            <person name="Raymond F."/>
            <person name="Corbeil J."/>
            <person name="Omar R.F."/>
            <person name="Bergeron M.G."/>
        </authorList>
    </citation>
    <scope>NUCLEOTIDE SEQUENCE [LARGE SCALE GENOMIC DNA]</scope>
    <source>
        <strain evidence="3 4">CCRI-19649</strain>
    </source>
</reference>
<evidence type="ECO:0000313" key="4">
    <source>
        <dbReference type="Proteomes" id="UP000215694"/>
    </source>
</evidence>
<feature type="signal peptide" evidence="2">
    <location>
        <begin position="1"/>
        <end position="22"/>
    </location>
</feature>
<keyword evidence="4" id="KW-1185">Reference proteome</keyword>
<dbReference type="PROSITE" id="PS51257">
    <property type="entry name" value="PROKAR_LIPOPROTEIN"/>
    <property type="match status" value="1"/>
</dbReference>
<feature type="chain" id="PRO_5038573772" evidence="2">
    <location>
        <begin position="23"/>
        <end position="64"/>
    </location>
</feature>
<sequence length="64" mass="6922">MKFNKKLSMVLIAGMIALGAVGCKEQSNVPNNTDGKLEAPSDMKPLTEEEKAKLLESGMVEIDK</sequence>
<proteinExistence type="predicted"/>
<accession>A0A255I5V5</accession>
<comment type="caution">
    <text evidence="3">The sequence shown here is derived from an EMBL/GenBank/DDBJ whole genome shotgun (WGS) entry which is preliminary data.</text>
</comment>
<keyword evidence="2" id="KW-0732">Signal</keyword>
<dbReference type="EMBL" id="NOJY02000030">
    <property type="protein sequence ID" value="RDY26289.1"/>
    <property type="molecule type" value="Genomic_DNA"/>
</dbReference>
<dbReference type="RefSeq" id="WP_094368840.1">
    <property type="nucleotide sequence ID" value="NZ_NOJY02000030.1"/>
</dbReference>
<feature type="compositionally biased region" description="Basic and acidic residues" evidence="1">
    <location>
        <begin position="35"/>
        <end position="47"/>
    </location>
</feature>
<protein>
    <submittedName>
        <fullName evidence="3">Uncharacterized protein</fullName>
    </submittedName>
</protein>
<evidence type="ECO:0000313" key="3">
    <source>
        <dbReference type="EMBL" id="RDY26289.1"/>
    </source>
</evidence>